<dbReference type="RefSeq" id="WP_274691346.1">
    <property type="nucleotide sequence ID" value="NZ_JAPMOU010000049.1"/>
</dbReference>
<dbReference type="CDD" id="cd19481">
    <property type="entry name" value="RecA-like_protease"/>
    <property type="match status" value="1"/>
</dbReference>
<comment type="similarity">
    <text evidence="1">Belongs to the AAA ATPase family.</text>
</comment>
<accession>A0ABT5UF89</accession>
<keyword evidence="3" id="KW-0067">ATP-binding</keyword>
<comment type="caution">
    <text evidence="5">The sequence shown here is derived from an EMBL/GenBank/DDBJ whole genome shotgun (WGS) entry which is preliminary data.</text>
</comment>
<dbReference type="SUPFAM" id="SSF52540">
    <property type="entry name" value="P-loop containing nucleoside triphosphate hydrolases"/>
    <property type="match status" value="2"/>
</dbReference>
<dbReference type="Proteomes" id="UP001528823">
    <property type="component" value="Unassembled WGS sequence"/>
</dbReference>
<dbReference type="PANTHER" id="PTHR23073">
    <property type="entry name" value="26S PROTEASOME REGULATORY SUBUNIT"/>
    <property type="match status" value="1"/>
</dbReference>
<evidence type="ECO:0000256" key="3">
    <source>
        <dbReference type="ARBA" id="ARBA00022840"/>
    </source>
</evidence>
<dbReference type="InterPro" id="IPR027417">
    <property type="entry name" value="P-loop_NTPase"/>
</dbReference>
<protein>
    <submittedName>
        <fullName evidence="5">AAA family ATPase</fullName>
    </submittedName>
</protein>
<gene>
    <name evidence="5" type="ORF">ORQ98_24025</name>
</gene>
<evidence type="ECO:0000259" key="4">
    <source>
        <dbReference type="SMART" id="SM00382"/>
    </source>
</evidence>
<evidence type="ECO:0000313" key="5">
    <source>
        <dbReference type="EMBL" id="MDE1465036.1"/>
    </source>
</evidence>
<dbReference type="EMBL" id="JAPMOU010000049">
    <property type="protein sequence ID" value="MDE1465036.1"/>
    <property type="molecule type" value="Genomic_DNA"/>
</dbReference>
<evidence type="ECO:0000313" key="6">
    <source>
        <dbReference type="Proteomes" id="UP001528823"/>
    </source>
</evidence>
<proteinExistence type="inferred from homology"/>
<dbReference type="InterPro" id="IPR003593">
    <property type="entry name" value="AAA+_ATPase"/>
</dbReference>
<evidence type="ECO:0000256" key="2">
    <source>
        <dbReference type="ARBA" id="ARBA00022741"/>
    </source>
</evidence>
<dbReference type="SMART" id="SM00382">
    <property type="entry name" value="AAA"/>
    <property type="match status" value="1"/>
</dbReference>
<feature type="domain" description="AAA+ ATPase" evidence="4">
    <location>
        <begin position="428"/>
        <end position="560"/>
    </location>
</feature>
<organism evidence="5 6">
    <name type="scientific">Spartinivicinus poritis</name>
    <dbReference type="NCBI Taxonomy" id="2994640"/>
    <lineage>
        <taxon>Bacteria</taxon>
        <taxon>Pseudomonadati</taxon>
        <taxon>Pseudomonadota</taxon>
        <taxon>Gammaproteobacteria</taxon>
        <taxon>Oceanospirillales</taxon>
        <taxon>Zooshikellaceae</taxon>
        <taxon>Spartinivicinus</taxon>
    </lineage>
</organism>
<sequence>MSISDIKVALDDVLINYIEYQNKGFYDKYEIETIYNNLLEVIQRNQRLMIIKNKFCVDDLYMLLFLLVLHPQISTESSSIYFNINQDKNTLPTIGLLISIIKFYKNHYIILTKDHSLFKWRILLTENYSFSHNKYINISNEVFNFIISNDVPGHDINNCLVDIKPSEHEFIPYPYITNYIRNDLLLKNINLIHFIGKNGYGKKSHSKYLIKKSGKKIFLFNEKKFFGYKEKEDVFIDILTFSNLYNSCIFLESWQDLINENSVFITYIVEWLRFSNCTLFLSSYKKCELPNEFYLLNHNIIEIHKPDKNLRKVILQSMCNTYLDKNLLKIDFDYICRYYTSFPGNMFKACMDLALLQKNKSRLINTTDFITTYINLLPNNLKDLATIVKPKYKLEDLVLPSKIKEQLIEIEIIQKNKNKCNKFIKGKKGLICLLSGPPGTGKTMAASALANLLYKPLYRVDISSTISKWIGETEKNLASLFDEAEKHEAMLFFDEADAIFSKRTSVKSSHDKNANIGISYLLQRVELFNGILILATNYKGNIDKAFMRRVDFSIELPKPEFDERLKLWRTVWSSKVTLTKDIDLVKLAKNFEISPSYIVNISDYSTFLAMEDSIDNENIVVKAIHITKALQRELQKTDDTYLTQEWIPSQIFN</sequence>
<dbReference type="Gene3D" id="3.40.50.300">
    <property type="entry name" value="P-loop containing nucleotide triphosphate hydrolases"/>
    <property type="match status" value="1"/>
</dbReference>
<keyword evidence="2" id="KW-0547">Nucleotide-binding</keyword>
<dbReference type="InterPro" id="IPR003959">
    <property type="entry name" value="ATPase_AAA_core"/>
</dbReference>
<dbReference type="Pfam" id="PF00004">
    <property type="entry name" value="AAA"/>
    <property type="match status" value="1"/>
</dbReference>
<keyword evidence="6" id="KW-1185">Reference proteome</keyword>
<reference evidence="5 6" key="1">
    <citation type="submission" date="2022-11" db="EMBL/GenBank/DDBJ databases">
        <title>Spartinivicinus poritis sp. nov., isolated from scleractinian coral Porites lutea.</title>
        <authorList>
            <person name="Zhang G."/>
            <person name="Cai L."/>
            <person name="Wei Q."/>
        </authorList>
    </citation>
    <scope>NUCLEOTIDE SEQUENCE [LARGE SCALE GENOMIC DNA]</scope>
    <source>
        <strain evidence="5 6">A2-2</strain>
    </source>
</reference>
<evidence type="ECO:0000256" key="1">
    <source>
        <dbReference type="ARBA" id="ARBA00006914"/>
    </source>
</evidence>
<name>A0ABT5UF89_9GAMM</name>
<dbReference type="InterPro" id="IPR050221">
    <property type="entry name" value="26S_Proteasome_ATPase"/>
</dbReference>